<evidence type="ECO:0000256" key="2">
    <source>
        <dbReference type="ARBA" id="ARBA00004141"/>
    </source>
</evidence>
<evidence type="ECO:0000313" key="13">
    <source>
        <dbReference type="Proteomes" id="UP001230268"/>
    </source>
</evidence>
<dbReference type="AlphaFoldDB" id="A0AAD8PDQ7"/>
<dbReference type="PANTHER" id="PTHR22936:SF69">
    <property type="entry name" value="RHOMBOID-LIKE PROTEIN"/>
    <property type="match status" value="1"/>
</dbReference>
<feature type="transmembrane region" description="Helical" evidence="10">
    <location>
        <begin position="74"/>
        <end position="94"/>
    </location>
</feature>
<feature type="domain" description="Peptidase S54 rhomboid" evidence="11">
    <location>
        <begin position="197"/>
        <end position="346"/>
    </location>
</feature>
<comment type="similarity">
    <text evidence="3 10">Belongs to the peptidase S54 family.</text>
</comment>
<dbReference type="Gene3D" id="1.20.1540.10">
    <property type="entry name" value="Rhomboid-like"/>
    <property type="match status" value="1"/>
</dbReference>
<evidence type="ECO:0000256" key="5">
    <source>
        <dbReference type="ARBA" id="ARBA00022692"/>
    </source>
</evidence>
<keyword evidence="8 10" id="KW-1133">Transmembrane helix</keyword>
<feature type="transmembrane region" description="Helical" evidence="10">
    <location>
        <begin position="328"/>
        <end position="345"/>
    </location>
</feature>
<evidence type="ECO:0000256" key="7">
    <source>
        <dbReference type="ARBA" id="ARBA00022825"/>
    </source>
</evidence>
<dbReference type="GO" id="GO:0004252">
    <property type="term" value="F:serine-type endopeptidase activity"/>
    <property type="evidence" value="ECO:0007669"/>
    <property type="project" value="InterPro"/>
</dbReference>
<dbReference type="PANTHER" id="PTHR22936">
    <property type="entry name" value="RHOMBOID-RELATED"/>
    <property type="match status" value="1"/>
</dbReference>
<comment type="subcellular location">
    <subcellularLocation>
        <location evidence="2 10">Membrane</location>
        <topology evidence="2 10">Multi-pass membrane protein</topology>
    </subcellularLocation>
</comment>
<dbReference type="GO" id="GO:0006508">
    <property type="term" value="P:proteolysis"/>
    <property type="evidence" value="ECO:0007669"/>
    <property type="project" value="UniProtKB-KW"/>
</dbReference>
<dbReference type="InterPro" id="IPR011078">
    <property type="entry name" value="PyrdxlP_homeostasis"/>
</dbReference>
<dbReference type="InterPro" id="IPR022764">
    <property type="entry name" value="Peptidase_S54_rhomboid_dom"/>
</dbReference>
<evidence type="ECO:0000313" key="12">
    <source>
        <dbReference type="EMBL" id="KAK1443718.1"/>
    </source>
</evidence>
<evidence type="ECO:0000259" key="11">
    <source>
        <dbReference type="Pfam" id="PF01694"/>
    </source>
</evidence>
<feature type="transmembrane region" description="Helical" evidence="10">
    <location>
        <begin position="268"/>
        <end position="285"/>
    </location>
</feature>
<dbReference type="NCBIfam" id="TIGR00044">
    <property type="entry name" value="YggS family pyridoxal phosphate-dependent enzyme"/>
    <property type="match status" value="1"/>
</dbReference>
<dbReference type="SUPFAM" id="SSF144091">
    <property type="entry name" value="Rhomboid-like"/>
    <property type="match status" value="1"/>
</dbReference>
<keyword evidence="13" id="KW-1185">Reference proteome</keyword>
<dbReference type="Gene3D" id="3.20.20.10">
    <property type="entry name" value="Alanine racemase"/>
    <property type="match status" value="1"/>
</dbReference>
<organism evidence="12 13">
    <name type="scientific">Babesia gibsoni</name>
    <dbReference type="NCBI Taxonomy" id="33632"/>
    <lineage>
        <taxon>Eukaryota</taxon>
        <taxon>Sar</taxon>
        <taxon>Alveolata</taxon>
        <taxon>Apicomplexa</taxon>
        <taxon>Aconoidasida</taxon>
        <taxon>Piroplasmida</taxon>
        <taxon>Babesiidae</taxon>
        <taxon>Babesia</taxon>
    </lineage>
</organism>
<dbReference type="InterPro" id="IPR035952">
    <property type="entry name" value="Rhomboid-like_sf"/>
</dbReference>
<dbReference type="InterPro" id="IPR029066">
    <property type="entry name" value="PLP-binding_barrel"/>
</dbReference>
<evidence type="ECO:0000256" key="3">
    <source>
        <dbReference type="ARBA" id="ARBA00009045"/>
    </source>
</evidence>
<sequence>MNDDDHIPIRELEHIPPRQQVAAAKNAKVMVDRRAPLNPLKTINNIRKLKTGNTPSSPKVHDPMLKNNPLIGRLPVTIMLNSAIFIIFLSELVFNKVSFNGRCISKVLYPRIANGANPTGKPYLVELGYGACEHNLMTDAYKNVFFGDEAKDDGWPRELVHTPKYAYGGGEAGPQSPNQRIFSIIGGLNTNMIRNYNEVFRLFWSMFMHGNWYHIAFNLFCQVQALWIIEPDWGFLRTLLLFLLSGLGGNLVSATLDPCGTTVGSSGAMYGLYGAMIPYCIEYWTSIPRPFFLLCYNVVTLVCAFQCLKPFCKAIGLLLGLTSHIDNYAHLGGCAVGMLWGFATIKSISSCDKCTLVERSLLSPIFSWALGGKLKAKLTLAAAYKKDRGNRKREIHEAKKQALQNGVTQSRMSAIKKKFDRQGAPPCRMRLREWFIRIVALFTLACIFLISTLFVFNPTLYVNYTPPGQYKFSGWQTCTCCFVKRSGRLFREADMPSRYVNEQLYWCFDSVGHAKAYCGDDYESTRETFGILQSSQNAAGTLLSNKHIVDCKAPQPTRLLVVSKLQTPQTVEALFDAGQPAFGETDLKELQLKTAALAHLPIKWRFLGHLHSNKVDTFLKVPNVSAFEALDSLRLAKTLTEAIAASNDPKRTLRVLCEINTSLDDSRFGIDYRDYTTIEQLVKFIISSGPLKFGGLMTVGDGSRECLSRLNVVKRQLINEVPYCTQLDSEKKFEMSMGTSEDWKDAVALGSTQIRINSAIFAEK</sequence>
<dbReference type="EC" id="3.4.21.105" evidence="10"/>
<evidence type="ECO:0000256" key="8">
    <source>
        <dbReference type="ARBA" id="ARBA00022989"/>
    </source>
</evidence>
<keyword evidence="6 10" id="KW-0378">Hydrolase</keyword>
<comment type="caution">
    <text evidence="12">The sequence shown here is derived from an EMBL/GenBank/DDBJ whole genome shotgun (WGS) entry which is preliminary data.</text>
</comment>
<protein>
    <recommendedName>
        <fullName evidence="10">Rhomboid-like protease</fullName>
        <ecNumber evidence="10">3.4.21.105</ecNumber>
    </recommendedName>
</protein>
<comment type="function">
    <text evidence="10">Serine protease involved in intramembrane proteolysis.</text>
</comment>
<keyword evidence="7 10" id="KW-0720">Serine protease</keyword>
<evidence type="ECO:0000256" key="6">
    <source>
        <dbReference type="ARBA" id="ARBA00022801"/>
    </source>
</evidence>
<proteinExistence type="inferred from homology"/>
<feature type="transmembrane region" description="Helical" evidence="10">
    <location>
        <begin position="434"/>
        <end position="456"/>
    </location>
</feature>
<evidence type="ECO:0000256" key="9">
    <source>
        <dbReference type="ARBA" id="ARBA00023136"/>
    </source>
</evidence>
<name>A0AAD8PDQ7_BABGI</name>
<keyword evidence="5 10" id="KW-0812">Transmembrane</keyword>
<comment type="caution">
    <text evidence="10">Lacks conserved residue(s) required for the propagation of feature annotation.</text>
</comment>
<dbReference type="GO" id="GO:0030170">
    <property type="term" value="F:pyridoxal phosphate binding"/>
    <property type="evidence" value="ECO:0007669"/>
    <property type="project" value="InterPro"/>
</dbReference>
<dbReference type="SUPFAM" id="SSF51419">
    <property type="entry name" value="PLP-binding barrel"/>
    <property type="match status" value="1"/>
</dbReference>
<dbReference type="EMBL" id="JAVEPI010000002">
    <property type="protein sequence ID" value="KAK1443718.1"/>
    <property type="molecule type" value="Genomic_DNA"/>
</dbReference>
<feature type="transmembrane region" description="Helical" evidence="10">
    <location>
        <begin position="211"/>
        <end position="229"/>
    </location>
</feature>
<dbReference type="InterPro" id="IPR002610">
    <property type="entry name" value="Peptidase_S54_rhomboid-like"/>
</dbReference>
<evidence type="ECO:0000256" key="1">
    <source>
        <dbReference type="ARBA" id="ARBA00000156"/>
    </source>
</evidence>
<dbReference type="Pfam" id="PF01694">
    <property type="entry name" value="Rhomboid"/>
    <property type="match status" value="1"/>
</dbReference>
<evidence type="ECO:0000256" key="10">
    <source>
        <dbReference type="RuleBase" id="RU362115"/>
    </source>
</evidence>
<reference evidence="12" key="1">
    <citation type="submission" date="2023-08" db="EMBL/GenBank/DDBJ databases">
        <title>Draft sequence of the Babesia gibsoni genome.</title>
        <authorList>
            <person name="Yamagishi J.Y."/>
            <person name="Xuan X.X."/>
        </authorList>
    </citation>
    <scope>NUCLEOTIDE SEQUENCE</scope>
    <source>
        <strain evidence="12">Azabu</strain>
    </source>
</reference>
<dbReference type="Proteomes" id="UP001230268">
    <property type="component" value="Unassembled WGS sequence"/>
</dbReference>
<feature type="transmembrane region" description="Helical" evidence="10">
    <location>
        <begin position="235"/>
        <end position="256"/>
    </location>
</feature>
<dbReference type="GO" id="GO:0016020">
    <property type="term" value="C:membrane"/>
    <property type="evidence" value="ECO:0007669"/>
    <property type="project" value="UniProtKB-SubCell"/>
</dbReference>
<gene>
    <name evidence="12" type="ORF">BgAZ_205940</name>
</gene>
<keyword evidence="9 10" id="KW-0472">Membrane</keyword>
<evidence type="ECO:0000256" key="4">
    <source>
        <dbReference type="ARBA" id="ARBA00022670"/>
    </source>
</evidence>
<comment type="catalytic activity">
    <reaction evidence="1 10">
        <text>Cleaves type-1 transmembrane domains using a catalytic dyad composed of serine and histidine that are contributed by different transmembrane domains.</text>
        <dbReference type="EC" id="3.4.21.105"/>
    </reaction>
</comment>
<accession>A0AAD8PDQ7</accession>
<keyword evidence="4 10" id="KW-0645">Protease</keyword>